<dbReference type="AlphaFoldDB" id="A0AAE1DI10"/>
<proteinExistence type="predicted"/>
<keyword evidence="2" id="KW-1185">Reference proteome</keyword>
<evidence type="ECO:0000313" key="2">
    <source>
        <dbReference type="Proteomes" id="UP001283361"/>
    </source>
</evidence>
<dbReference type="EMBL" id="JAWDGP010003760">
    <property type="protein sequence ID" value="KAK3771272.1"/>
    <property type="molecule type" value="Genomic_DNA"/>
</dbReference>
<accession>A0AAE1DI10</accession>
<reference evidence="1" key="1">
    <citation type="journal article" date="2023" name="G3 (Bethesda)">
        <title>A reference genome for the long-term kleptoplast-retaining sea slug Elysia crispata morphotype clarki.</title>
        <authorList>
            <person name="Eastman K.E."/>
            <person name="Pendleton A.L."/>
            <person name="Shaikh M.A."/>
            <person name="Suttiyut T."/>
            <person name="Ogas R."/>
            <person name="Tomko P."/>
            <person name="Gavelis G."/>
            <person name="Widhalm J.R."/>
            <person name="Wisecaver J.H."/>
        </authorList>
    </citation>
    <scope>NUCLEOTIDE SEQUENCE</scope>
    <source>
        <strain evidence="1">ECLA1</strain>
    </source>
</reference>
<name>A0AAE1DI10_9GAST</name>
<dbReference type="Proteomes" id="UP001283361">
    <property type="component" value="Unassembled WGS sequence"/>
</dbReference>
<protein>
    <submittedName>
        <fullName evidence="1">Uncharacterized protein</fullName>
    </submittedName>
</protein>
<comment type="caution">
    <text evidence="1">The sequence shown here is derived from an EMBL/GenBank/DDBJ whole genome shotgun (WGS) entry which is preliminary data.</text>
</comment>
<gene>
    <name evidence="1" type="ORF">RRG08_024351</name>
</gene>
<evidence type="ECO:0000313" key="1">
    <source>
        <dbReference type="EMBL" id="KAK3771272.1"/>
    </source>
</evidence>
<sequence length="143" mass="15939">MAHKNHCKGEIPTRLHKKQLLENELAFLGRTERQLVQINQNLPLVRGGCFKSFTIDRAGSRNQAMRGSGPSGDGNLQPVKITTLHLCKTLENMNNALLVMKQCQYEYMTVLLLAGMVPQRCYDGMPTISATEPESEKPRTGSP</sequence>
<organism evidence="1 2">
    <name type="scientific">Elysia crispata</name>
    <name type="common">lettuce slug</name>
    <dbReference type="NCBI Taxonomy" id="231223"/>
    <lineage>
        <taxon>Eukaryota</taxon>
        <taxon>Metazoa</taxon>
        <taxon>Spiralia</taxon>
        <taxon>Lophotrochozoa</taxon>
        <taxon>Mollusca</taxon>
        <taxon>Gastropoda</taxon>
        <taxon>Heterobranchia</taxon>
        <taxon>Euthyneura</taxon>
        <taxon>Panpulmonata</taxon>
        <taxon>Sacoglossa</taxon>
        <taxon>Placobranchoidea</taxon>
        <taxon>Plakobranchidae</taxon>
        <taxon>Elysia</taxon>
    </lineage>
</organism>